<protein>
    <submittedName>
        <fullName evidence="1">Uncharacterized protein</fullName>
    </submittedName>
</protein>
<dbReference type="RefSeq" id="WP_079466127.1">
    <property type="nucleotide sequence ID" value="NZ_UFVR01000004.1"/>
</dbReference>
<evidence type="ECO:0000313" key="2">
    <source>
        <dbReference type="Proteomes" id="UP000254282"/>
    </source>
</evidence>
<reference evidence="1 2" key="1">
    <citation type="submission" date="2018-06" db="EMBL/GenBank/DDBJ databases">
        <authorList>
            <consortium name="Pathogen Informatics"/>
            <person name="Doyle S."/>
        </authorList>
    </citation>
    <scope>NUCLEOTIDE SEQUENCE [LARGE SCALE GENOMIC DNA]</scope>
    <source>
        <strain evidence="1 2">NCTC13532</strain>
    </source>
</reference>
<name>A0A381FQ85_9FLAO</name>
<organism evidence="1 2">
    <name type="scientific">Chryseobacterium indoltheticum</name>
    <dbReference type="NCBI Taxonomy" id="254"/>
    <lineage>
        <taxon>Bacteria</taxon>
        <taxon>Pseudomonadati</taxon>
        <taxon>Bacteroidota</taxon>
        <taxon>Flavobacteriia</taxon>
        <taxon>Flavobacteriales</taxon>
        <taxon>Weeksellaceae</taxon>
        <taxon>Chryseobacterium group</taxon>
        <taxon>Chryseobacterium</taxon>
    </lineage>
</organism>
<evidence type="ECO:0000313" key="1">
    <source>
        <dbReference type="EMBL" id="SUX48779.1"/>
    </source>
</evidence>
<sequence>MKIIGQYEIDEIEKVFNGINDLKNYKVDSELYGHFLFNIYEKDFWHYVQNIDPKLSNEYAALNSENDSYEIMNISSKAKQKHSKKFHELRDKFYLVNGKIYSYIYLGEMNVGHVIEITEYESKDVHHLLNALMSDRNELKNRNFFQRILNK</sequence>
<accession>A0A381FQ85</accession>
<dbReference type="AlphaFoldDB" id="A0A381FQ85"/>
<proteinExistence type="predicted"/>
<dbReference type="Proteomes" id="UP000254282">
    <property type="component" value="Unassembled WGS sequence"/>
</dbReference>
<gene>
    <name evidence="1" type="ORF">NCTC13532_04390</name>
</gene>
<dbReference type="EMBL" id="UFVR01000004">
    <property type="protein sequence ID" value="SUX48779.1"/>
    <property type="molecule type" value="Genomic_DNA"/>
</dbReference>